<feature type="domain" description="Rhamnogalacturonan lyase family 11 C-terminal" evidence="3">
    <location>
        <begin position="132"/>
        <end position="636"/>
    </location>
</feature>
<sequence>MLKSVKWWLKRSTLFLLGSVLVASCWGPQLVTAKKETQPPPPRQMEYLDRAPVAVKVDEGVFISWRLLGTDEESVAFNLYRDGKKVNASPITFSTNYLDREGGLDSTYTIRAIIDGKEREKTETVSVWGKDYYSLPLQKPADGKNSDGSTYTYSANDASVGDLNGDGKYEIILKWDPSNAKDNSHSGVTGEVFLDAYQLDGTHLWRIGLGKNIRAGAHYTQFMVYDLDGDGKAEVALKTADGTTDGTGKVIGDPDADYRNEEGRILTGPEYLTVFDGETGKALVTEDFEPARGNICDWGDCYGNRGDRFLAGIAYLDGKRPSLIMARGYYEKTMLAAYDYRNGQLKKRWIFDSDNPGNEGYAGQGNHQLSIADVDGDGKDEIIYGAMAVNHDGTGLYTTGLGHGDAMHLGDLDPTRPGLEVFSVHESTPNPAGIEFRDAATGELLWGVPTDYDVGRGLSADIDPRYPGAESWAVDGAWNSPTGGLYTAKGEKISTKIPPANFAIWWDGDLLRELLDHDWDAEKEVGVGKIAKWDYENERTVDLLVAEGTYSNNHTKGNPSLQADILGDWREEVIWRSEDSSELRIYTTTALTDHRIYTLMHDPVYRLGVAWQNVAYNQPPHTSFYLGAGMEKPPKPHIKTVKGRVKK</sequence>
<dbReference type="Pfam" id="PF21348">
    <property type="entry name" value="RGL11_C"/>
    <property type="match status" value="1"/>
</dbReference>
<protein>
    <submittedName>
        <fullName evidence="4">Rhamnogalacturonan exolyase</fullName>
    </submittedName>
</protein>
<keyword evidence="5" id="KW-1185">Reference proteome</keyword>
<dbReference type="AlphaFoldDB" id="A0A2T4Z7U5"/>
<dbReference type="SUPFAM" id="SSF69318">
    <property type="entry name" value="Integrin alpha N-terminal domain"/>
    <property type="match status" value="1"/>
</dbReference>
<dbReference type="EMBL" id="PZZP01000001">
    <property type="protein sequence ID" value="PTM57962.1"/>
    <property type="molecule type" value="Genomic_DNA"/>
</dbReference>
<feature type="chain" id="PRO_5015451423" evidence="1">
    <location>
        <begin position="34"/>
        <end position="647"/>
    </location>
</feature>
<dbReference type="PANTHER" id="PTHR43118:SF1">
    <property type="entry name" value="RHAMNOGALACTURONAN LYASE (EUROFUNG)"/>
    <property type="match status" value="1"/>
</dbReference>
<feature type="signal peptide" evidence="1">
    <location>
        <begin position="1"/>
        <end position="33"/>
    </location>
</feature>
<dbReference type="PROSITE" id="PS51257">
    <property type="entry name" value="PROKAR_LIPOPROTEIN"/>
    <property type="match status" value="1"/>
</dbReference>
<evidence type="ECO:0000256" key="1">
    <source>
        <dbReference type="SAM" id="SignalP"/>
    </source>
</evidence>
<dbReference type="InterPro" id="IPR028994">
    <property type="entry name" value="Integrin_alpha_N"/>
</dbReference>
<keyword evidence="4" id="KW-0456">Lyase</keyword>
<dbReference type="InterPro" id="IPR034641">
    <property type="entry name" value="RGL11"/>
</dbReference>
<evidence type="ECO:0000259" key="2">
    <source>
        <dbReference type="Pfam" id="PF18370"/>
    </source>
</evidence>
<evidence type="ECO:0000313" key="5">
    <source>
        <dbReference type="Proteomes" id="UP000241639"/>
    </source>
</evidence>
<accession>A0A2T4Z7U5</accession>
<dbReference type="InterPro" id="IPR041624">
    <property type="entry name" value="RGI_lyase"/>
</dbReference>
<dbReference type="InterPro" id="IPR049366">
    <property type="entry name" value="RGL11_C"/>
</dbReference>
<organism evidence="4 5">
    <name type="scientific">Desmospora activa DSM 45169</name>
    <dbReference type="NCBI Taxonomy" id="1121389"/>
    <lineage>
        <taxon>Bacteria</taxon>
        <taxon>Bacillati</taxon>
        <taxon>Bacillota</taxon>
        <taxon>Bacilli</taxon>
        <taxon>Bacillales</taxon>
        <taxon>Thermoactinomycetaceae</taxon>
        <taxon>Desmospora</taxon>
    </lineage>
</organism>
<gene>
    <name evidence="4" type="ORF">C8J48_0531</name>
</gene>
<dbReference type="InterPro" id="IPR013783">
    <property type="entry name" value="Ig-like_fold"/>
</dbReference>
<name>A0A2T4Z7U5_9BACL</name>
<keyword evidence="1" id="KW-0732">Signal</keyword>
<comment type="caution">
    <text evidence="4">The sequence shown here is derived from an EMBL/GenBank/DDBJ whole genome shotgun (WGS) entry which is preliminary data.</text>
</comment>
<dbReference type="PANTHER" id="PTHR43118">
    <property type="entry name" value="RHAMNOGALACTURONAN LYASE (EUROFUNG)"/>
    <property type="match status" value="1"/>
</dbReference>
<dbReference type="Proteomes" id="UP000241639">
    <property type="component" value="Unassembled WGS sequence"/>
</dbReference>
<evidence type="ECO:0000313" key="4">
    <source>
        <dbReference type="EMBL" id="PTM57962.1"/>
    </source>
</evidence>
<dbReference type="Gene3D" id="2.60.40.10">
    <property type="entry name" value="Immunoglobulins"/>
    <property type="match status" value="1"/>
</dbReference>
<dbReference type="Pfam" id="PF18370">
    <property type="entry name" value="RGI_lyase"/>
    <property type="match status" value="1"/>
</dbReference>
<evidence type="ECO:0000259" key="3">
    <source>
        <dbReference type="Pfam" id="PF21348"/>
    </source>
</evidence>
<feature type="domain" description="Rhamnogalacturonan I lyase beta-sheet" evidence="2">
    <location>
        <begin position="43"/>
        <end position="128"/>
    </location>
</feature>
<dbReference type="CDD" id="cd10318">
    <property type="entry name" value="RGL11"/>
    <property type="match status" value="1"/>
</dbReference>
<proteinExistence type="predicted"/>
<reference evidence="4 5" key="1">
    <citation type="submission" date="2018-04" db="EMBL/GenBank/DDBJ databases">
        <title>Genomic Encyclopedia of Archaeal and Bacterial Type Strains, Phase II (KMG-II): from individual species to whole genera.</title>
        <authorList>
            <person name="Goeker M."/>
        </authorList>
    </citation>
    <scope>NUCLEOTIDE SEQUENCE [LARGE SCALE GENOMIC DNA]</scope>
    <source>
        <strain evidence="4 5">DSM 45169</strain>
    </source>
</reference>
<dbReference type="GO" id="GO:0016829">
    <property type="term" value="F:lyase activity"/>
    <property type="evidence" value="ECO:0007669"/>
    <property type="project" value="UniProtKB-KW"/>
</dbReference>